<evidence type="ECO:0000259" key="1">
    <source>
        <dbReference type="Pfam" id="PF00437"/>
    </source>
</evidence>
<dbReference type="InterPro" id="IPR001482">
    <property type="entry name" value="T2SS/T4SS_dom"/>
</dbReference>
<name>A0A1V5ZQ41_9BACT</name>
<gene>
    <name evidence="2" type="ORF">BWY04_00315</name>
</gene>
<proteinExistence type="predicted"/>
<evidence type="ECO:0000313" key="2">
    <source>
        <dbReference type="EMBL" id="OQB42251.1"/>
    </source>
</evidence>
<organism evidence="2">
    <name type="scientific">candidate division CPR1 bacterium ADurb.Bin160</name>
    <dbReference type="NCBI Taxonomy" id="1852826"/>
    <lineage>
        <taxon>Bacteria</taxon>
        <taxon>candidate division CPR1</taxon>
    </lineage>
</organism>
<dbReference type="EMBL" id="MWDB01000004">
    <property type="protein sequence ID" value="OQB42251.1"/>
    <property type="molecule type" value="Genomic_DNA"/>
</dbReference>
<dbReference type="Pfam" id="PF00437">
    <property type="entry name" value="T2SSE"/>
    <property type="match status" value="1"/>
</dbReference>
<feature type="domain" description="Bacterial type II secretion system protein E" evidence="1">
    <location>
        <begin position="5"/>
        <end position="35"/>
    </location>
</feature>
<dbReference type="Gene3D" id="3.30.450.90">
    <property type="match status" value="1"/>
</dbReference>
<protein>
    <recommendedName>
        <fullName evidence="1">Bacterial type II secretion system protein E domain-containing protein</fullName>
    </recommendedName>
</protein>
<reference evidence="2" key="1">
    <citation type="submission" date="2017-02" db="EMBL/GenBank/DDBJ databases">
        <title>Delving into the versatile metabolic prowess of the omnipresent phylum Bacteroidetes.</title>
        <authorList>
            <person name="Nobu M.K."/>
            <person name="Mei R."/>
            <person name="Narihiro T."/>
            <person name="Kuroda K."/>
            <person name="Liu W.-T."/>
        </authorList>
    </citation>
    <scope>NUCLEOTIDE SEQUENCE</scope>
    <source>
        <strain evidence="2">ADurb.Bin160</strain>
    </source>
</reference>
<dbReference type="AlphaFoldDB" id="A0A1V5ZQ41"/>
<dbReference type="Proteomes" id="UP000485621">
    <property type="component" value="Unassembled WGS sequence"/>
</dbReference>
<sequence>MRPDEKRLPQDARVSSVTLTNKEIDMRANTLPTVW</sequence>
<comment type="caution">
    <text evidence="2">The sequence shown here is derived from an EMBL/GenBank/DDBJ whole genome shotgun (WGS) entry which is preliminary data.</text>
</comment>
<accession>A0A1V5ZQ41</accession>